<protein>
    <submittedName>
        <fullName evidence="1">Uncharacterized protein</fullName>
    </submittedName>
</protein>
<sequence length="105" mass="11689">MNTSKRRYDGKHRVTRILLADYLFLKGLAKMTGNSMAEELHKLIIGLKPEPEPEPKPEPEPVIEPIPSYVVTAKVAGGYRLHPLITTNGSKVPAFRIKQGGIKNE</sequence>
<dbReference type="EMBL" id="BARV01006839">
    <property type="protein sequence ID" value="GAI17289.1"/>
    <property type="molecule type" value="Genomic_DNA"/>
</dbReference>
<reference evidence="1" key="1">
    <citation type="journal article" date="2014" name="Front. Microbiol.">
        <title>High frequency of phylogenetically diverse reductive dehalogenase-homologous genes in deep subseafloor sedimentary metagenomes.</title>
        <authorList>
            <person name="Kawai M."/>
            <person name="Futagami T."/>
            <person name="Toyoda A."/>
            <person name="Takaki Y."/>
            <person name="Nishi S."/>
            <person name="Hori S."/>
            <person name="Arai W."/>
            <person name="Tsubouchi T."/>
            <person name="Morono Y."/>
            <person name="Uchiyama I."/>
            <person name="Ito T."/>
            <person name="Fujiyama A."/>
            <person name="Inagaki F."/>
            <person name="Takami H."/>
        </authorList>
    </citation>
    <scope>NUCLEOTIDE SEQUENCE</scope>
    <source>
        <strain evidence="1">Expedition CK06-06</strain>
    </source>
</reference>
<proteinExistence type="predicted"/>
<evidence type="ECO:0000313" key="1">
    <source>
        <dbReference type="EMBL" id="GAI17289.1"/>
    </source>
</evidence>
<organism evidence="1">
    <name type="scientific">marine sediment metagenome</name>
    <dbReference type="NCBI Taxonomy" id="412755"/>
    <lineage>
        <taxon>unclassified sequences</taxon>
        <taxon>metagenomes</taxon>
        <taxon>ecological metagenomes</taxon>
    </lineage>
</organism>
<comment type="caution">
    <text evidence="1">The sequence shown here is derived from an EMBL/GenBank/DDBJ whole genome shotgun (WGS) entry which is preliminary data.</text>
</comment>
<name>X1NF42_9ZZZZ</name>
<accession>X1NF42</accession>
<dbReference type="AlphaFoldDB" id="X1NF42"/>
<gene>
    <name evidence="1" type="ORF">S06H3_13997</name>
</gene>